<keyword evidence="3" id="KW-1185">Reference proteome</keyword>
<proteinExistence type="predicted"/>
<feature type="transmembrane region" description="Helical" evidence="1">
    <location>
        <begin position="217"/>
        <end position="239"/>
    </location>
</feature>
<organism evidence="2 3">
    <name type="scientific">Terrihabitans rhizophilus</name>
    <dbReference type="NCBI Taxonomy" id="3092662"/>
    <lineage>
        <taxon>Bacteria</taxon>
        <taxon>Pseudomonadati</taxon>
        <taxon>Pseudomonadota</taxon>
        <taxon>Alphaproteobacteria</taxon>
        <taxon>Hyphomicrobiales</taxon>
        <taxon>Terrihabitans</taxon>
    </lineage>
</organism>
<dbReference type="RefSeq" id="WP_319845235.1">
    <property type="nucleotide sequence ID" value="NZ_JAXAFJ010000009.1"/>
</dbReference>
<dbReference type="Proteomes" id="UP001274321">
    <property type="component" value="Unassembled WGS sequence"/>
</dbReference>
<comment type="caution">
    <text evidence="2">The sequence shown here is derived from an EMBL/GenBank/DDBJ whole genome shotgun (WGS) entry which is preliminary data.</text>
</comment>
<feature type="transmembrane region" description="Helical" evidence="1">
    <location>
        <begin position="147"/>
        <end position="168"/>
    </location>
</feature>
<evidence type="ECO:0000313" key="3">
    <source>
        <dbReference type="Proteomes" id="UP001274321"/>
    </source>
</evidence>
<accession>A0ABU4RQI9</accession>
<name>A0ABU4RQI9_9HYPH</name>
<keyword evidence="1" id="KW-1133">Transmembrane helix</keyword>
<feature type="transmembrane region" description="Helical" evidence="1">
    <location>
        <begin position="74"/>
        <end position="96"/>
    </location>
</feature>
<dbReference type="Pfam" id="PF09622">
    <property type="entry name" value="DUF2391"/>
    <property type="match status" value="1"/>
</dbReference>
<dbReference type="NCBIfam" id="TIGR02587">
    <property type="entry name" value="TIGR02587 family membrane protein"/>
    <property type="match status" value="1"/>
</dbReference>
<sequence length="276" mass="30035">MLTRTNREYARELARGAAGAILFAFPLMMTMEMWWMGFYLEPVRFLLFLLVSFALLFGLSYFSGFGEDEGWPDVILDALSGFALGAAISAFFLAVFGVITLEMPLREIVGKVALVAVPSAIGAMLSRKQLQSSSGSGGDKAETEAKSSYPAELFLMFGGAVFVAFNVAPTDEVELISHMMTWWQVLMLAAVTLVIQHALVYSVEFAGQESWPEGRRFAFVFFGFTVAGYGVALLVSLYVTWTFGRLDGLALHEVANMVIVLGFPAALGAATARLVI</sequence>
<feature type="transmembrane region" description="Helical" evidence="1">
    <location>
        <begin position="180"/>
        <end position="205"/>
    </location>
</feature>
<dbReference type="InterPro" id="IPR024464">
    <property type="entry name" value="DUF2391"/>
</dbReference>
<evidence type="ECO:0000313" key="2">
    <source>
        <dbReference type="EMBL" id="MDX6807113.1"/>
    </source>
</evidence>
<dbReference type="EMBL" id="JAXAFJ010000009">
    <property type="protein sequence ID" value="MDX6807113.1"/>
    <property type="molecule type" value="Genomic_DNA"/>
</dbReference>
<dbReference type="InterPro" id="IPR013416">
    <property type="entry name" value="CHP02587_IM"/>
</dbReference>
<keyword evidence="1" id="KW-0472">Membrane</keyword>
<gene>
    <name evidence="2" type="ORF">SCD90_13660</name>
</gene>
<protein>
    <submittedName>
        <fullName evidence="2">TIGR02587 family membrane protein</fullName>
    </submittedName>
</protein>
<feature type="transmembrane region" description="Helical" evidence="1">
    <location>
        <begin position="108"/>
        <end position="126"/>
    </location>
</feature>
<feature type="transmembrane region" description="Helical" evidence="1">
    <location>
        <begin position="254"/>
        <end position="275"/>
    </location>
</feature>
<feature type="transmembrane region" description="Helical" evidence="1">
    <location>
        <begin position="43"/>
        <end position="62"/>
    </location>
</feature>
<keyword evidence="1" id="KW-0812">Transmembrane</keyword>
<evidence type="ECO:0000256" key="1">
    <source>
        <dbReference type="SAM" id="Phobius"/>
    </source>
</evidence>
<feature type="transmembrane region" description="Helical" evidence="1">
    <location>
        <begin position="12"/>
        <end position="31"/>
    </location>
</feature>
<reference evidence="2 3" key="1">
    <citation type="submission" date="2023-11" db="EMBL/GenBank/DDBJ databases">
        <authorList>
            <person name="Bao R."/>
        </authorList>
    </citation>
    <scope>NUCLEOTIDE SEQUENCE [LARGE SCALE GENOMIC DNA]</scope>
    <source>
        <strain evidence="2 3">PJ23</strain>
    </source>
</reference>